<dbReference type="EMBL" id="RXIC02000020">
    <property type="protein sequence ID" value="KAB1221922.1"/>
    <property type="molecule type" value="Genomic_DNA"/>
</dbReference>
<comment type="caution">
    <text evidence="4">The sequence shown here is derived from an EMBL/GenBank/DDBJ whole genome shotgun (WGS) entry which is preliminary data.</text>
</comment>
<evidence type="ECO:0000313" key="4">
    <source>
        <dbReference type="EMBL" id="KAB1221922.1"/>
    </source>
</evidence>
<keyword evidence="5" id="KW-1185">Reference proteome</keyword>
<dbReference type="GO" id="GO:0003677">
    <property type="term" value="F:DNA binding"/>
    <property type="evidence" value="ECO:0007669"/>
    <property type="project" value="InterPro"/>
</dbReference>
<evidence type="ECO:0000259" key="3">
    <source>
        <dbReference type="SMART" id="SM01255"/>
    </source>
</evidence>
<sequence>MEVTTNCMEKEEAKGEDEILKRRISSHPSYRLLVEAHLGCLKHEFLCSSCRPSADLAIVERGSQTLSRLYSNAQEPLSECLFALMMDHACSLMYFDPFVQVGDIGELDRDQIRDHQKQQEHDPASFSSMGSRSELDHFMVEF</sequence>
<evidence type="ECO:0000313" key="5">
    <source>
        <dbReference type="Proteomes" id="UP000516437"/>
    </source>
</evidence>
<gene>
    <name evidence="4" type="ORF">CJ030_MR2G008673</name>
</gene>
<reference evidence="4 5" key="1">
    <citation type="journal article" date="2019" name="Plant Biotechnol. J.">
        <title>The red bayberry genome and genetic basis of sex determination.</title>
        <authorList>
            <person name="Jia H.M."/>
            <person name="Jia H.J."/>
            <person name="Cai Q.L."/>
            <person name="Wang Y."/>
            <person name="Zhao H.B."/>
            <person name="Yang W.F."/>
            <person name="Wang G.Y."/>
            <person name="Li Y.H."/>
            <person name="Zhan D.L."/>
            <person name="Shen Y.T."/>
            <person name="Niu Q.F."/>
            <person name="Chang L."/>
            <person name="Qiu J."/>
            <person name="Zhao L."/>
            <person name="Xie H.B."/>
            <person name="Fu W.Y."/>
            <person name="Jin J."/>
            <person name="Li X.W."/>
            <person name="Jiao Y."/>
            <person name="Zhou C.C."/>
            <person name="Tu T."/>
            <person name="Chai C.Y."/>
            <person name="Gao J.L."/>
            <person name="Fan L.J."/>
            <person name="van de Weg E."/>
            <person name="Wang J.Y."/>
            <person name="Gao Z.S."/>
        </authorList>
    </citation>
    <scope>NUCLEOTIDE SEQUENCE [LARGE SCALE GENOMIC DNA]</scope>
    <source>
        <tissue evidence="4">Leaves</tissue>
    </source>
</reference>
<proteinExistence type="predicted"/>
<keyword evidence="2" id="KW-0539">Nucleus</keyword>
<evidence type="ECO:0000256" key="1">
    <source>
        <dbReference type="ARBA" id="ARBA00004123"/>
    </source>
</evidence>
<accession>A0A6A1W9K1</accession>
<feature type="domain" description="KNOX1" evidence="3">
    <location>
        <begin position="18"/>
        <end position="65"/>
    </location>
</feature>
<dbReference type="InterPro" id="IPR005540">
    <property type="entry name" value="KNOX1"/>
</dbReference>
<dbReference type="PANTHER" id="PTHR48452:SF1">
    <property type="entry name" value="FUSED COMPOUND LEAF 1"/>
    <property type="match status" value="1"/>
</dbReference>
<dbReference type="GO" id="GO:0005634">
    <property type="term" value="C:nucleus"/>
    <property type="evidence" value="ECO:0007669"/>
    <property type="project" value="UniProtKB-SubCell"/>
</dbReference>
<dbReference type="OrthoDB" id="1704693at2759"/>
<dbReference type="AlphaFoldDB" id="A0A6A1W9K1"/>
<comment type="subcellular location">
    <subcellularLocation>
        <location evidence="1">Nucleus</location>
    </subcellularLocation>
</comment>
<name>A0A6A1W9K1_9ROSI</name>
<protein>
    <recommendedName>
        <fullName evidence="3">KNOX1 domain-containing protein</fullName>
    </recommendedName>
</protein>
<organism evidence="4 5">
    <name type="scientific">Morella rubra</name>
    <name type="common">Chinese bayberry</name>
    <dbReference type="NCBI Taxonomy" id="262757"/>
    <lineage>
        <taxon>Eukaryota</taxon>
        <taxon>Viridiplantae</taxon>
        <taxon>Streptophyta</taxon>
        <taxon>Embryophyta</taxon>
        <taxon>Tracheophyta</taxon>
        <taxon>Spermatophyta</taxon>
        <taxon>Magnoliopsida</taxon>
        <taxon>eudicotyledons</taxon>
        <taxon>Gunneridae</taxon>
        <taxon>Pentapetalae</taxon>
        <taxon>rosids</taxon>
        <taxon>fabids</taxon>
        <taxon>Fagales</taxon>
        <taxon>Myricaceae</taxon>
        <taxon>Morella</taxon>
    </lineage>
</organism>
<evidence type="ECO:0000256" key="2">
    <source>
        <dbReference type="ARBA" id="ARBA00023242"/>
    </source>
</evidence>
<dbReference type="SMART" id="SM01255">
    <property type="entry name" value="KNOX1"/>
    <property type="match status" value="1"/>
</dbReference>
<dbReference type="PANTHER" id="PTHR48452">
    <property type="entry name" value="FUSED COMPOUND LEAF 1"/>
    <property type="match status" value="1"/>
</dbReference>
<dbReference type="Proteomes" id="UP000516437">
    <property type="component" value="Chromosome 2"/>
</dbReference>